<keyword evidence="2" id="KW-0472">Membrane</keyword>
<proteinExistence type="predicted"/>
<accession>A0A4U0QWX5</accession>
<comment type="caution">
    <text evidence="3">The sequence shown here is derived from an EMBL/GenBank/DDBJ whole genome shotgun (WGS) entry which is preliminary data.</text>
</comment>
<gene>
    <name evidence="3" type="ORF">FA740_04225</name>
</gene>
<sequence length="60" mass="6378">MTDLAPRSGARTPHDQPDADDGFPMPPTRPQPGVARQVLLHWLAFLGGTAALLGAAAWLF</sequence>
<keyword evidence="2" id="KW-0812">Transmembrane</keyword>
<evidence type="ECO:0000256" key="2">
    <source>
        <dbReference type="SAM" id="Phobius"/>
    </source>
</evidence>
<feature type="transmembrane region" description="Helical" evidence="2">
    <location>
        <begin position="39"/>
        <end position="59"/>
    </location>
</feature>
<reference evidence="3 4" key="1">
    <citation type="submission" date="2019-04" db="EMBL/GenBank/DDBJ databases">
        <authorList>
            <person name="Li J."/>
        </authorList>
    </citation>
    <scope>NUCLEOTIDE SEQUENCE [LARGE SCALE GENOMIC DNA]</scope>
    <source>
        <strain evidence="3 4">CCTCC AB2016182</strain>
    </source>
</reference>
<evidence type="ECO:0000256" key="1">
    <source>
        <dbReference type="SAM" id="MobiDB-lite"/>
    </source>
</evidence>
<dbReference type="RefSeq" id="WP_136855532.1">
    <property type="nucleotide sequence ID" value="NZ_SUNH01000006.1"/>
</dbReference>
<name>A0A4U0QWX5_9RHOB</name>
<dbReference type="EMBL" id="SUNH01000006">
    <property type="protein sequence ID" value="TJZ86102.1"/>
    <property type="molecule type" value="Genomic_DNA"/>
</dbReference>
<keyword evidence="2" id="KW-1133">Transmembrane helix</keyword>
<organism evidence="3 4">
    <name type="scientific">Paracoccus hibiscisoli</name>
    <dbReference type="NCBI Taxonomy" id="2023261"/>
    <lineage>
        <taxon>Bacteria</taxon>
        <taxon>Pseudomonadati</taxon>
        <taxon>Pseudomonadota</taxon>
        <taxon>Alphaproteobacteria</taxon>
        <taxon>Rhodobacterales</taxon>
        <taxon>Paracoccaceae</taxon>
        <taxon>Paracoccus</taxon>
    </lineage>
</organism>
<dbReference type="AlphaFoldDB" id="A0A4U0QWX5"/>
<dbReference type="Proteomes" id="UP000306223">
    <property type="component" value="Unassembled WGS sequence"/>
</dbReference>
<evidence type="ECO:0000313" key="3">
    <source>
        <dbReference type="EMBL" id="TJZ86102.1"/>
    </source>
</evidence>
<protein>
    <submittedName>
        <fullName evidence="3">Uncharacterized protein</fullName>
    </submittedName>
</protein>
<feature type="region of interest" description="Disordered" evidence="1">
    <location>
        <begin position="1"/>
        <end position="31"/>
    </location>
</feature>
<keyword evidence="4" id="KW-1185">Reference proteome</keyword>
<evidence type="ECO:0000313" key="4">
    <source>
        <dbReference type="Proteomes" id="UP000306223"/>
    </source>
</evidence>